<evidence type="ECO:0000256" key="1">
    <source>
        <dbReference type="SAM" id="MobiDB-lite"/>
    </source>
</evidence>
<feature type="region of interest" description="Disordered" evidence="1">
    <location>
        <begin position="182"/>
        <end position="202"/>
    </location>
</feature>
<dbReference type="Proteomes" id="UP001168877">
    <property type="component" value="Unassembled WGS sequence"/>
</dbReference>
<reference evidence="2" key="2">
    <citation type="submission" date="2023-06" db="EMBL/GenBank/DDBJ databases">
        <authorList>
            <person name="Swenson N.G."/>
            <person name="Wegrzyn J.L."/>
            <person name="Mcevoy S.L."/>
        </authorList>
    </citation>
    <scope>NUCLEOTIDE SEQUENCE</scope>
    <source>
        <strain evidence="2">NS2018</strain>
        <tissue evidence="2">Leaf</tissue>
    </source>
</reference>
<proteinExistence type="predicted"/>
<dbReference type="PANTHER" id="PTHR45654">
    <property type="entry name" value="HOMEOBOX-LEUCINE ZIPPER PROTEIN MERISTEM L1"/>
    <property type="match status" value="1"/>
</dbReference>
<feature type="compositionally biased region" description="Polar residues" evidence="1">
    <location>
        <begin position="182"/>
        <end position="192"/>
    </location>
</feature>
<organism evidence="2 3">
    <name type="scientific">Acer saccharum</name>
    <name type="common">Sugar maple</name>
    <dbReference type="NCBI Taxonomy" id="4024"/>
    <lineage>
        <taxon>Eukaryota</taxon>
        <taxon>Viridiplantae</taxon>
        <taxon>Streptophyta</taxon>
        <taxon>Embryophyta</taxon>
        <taxon>Tracheophyta</taxon>
        <taxon>Spermatophyta</taxon>
        <taxon>Magnoliopsida</taxon>
        <taxon>eudicotyledons</taxon>
        <taxon>Gunneridae</taxon>
        <taxon>Pentapetalae</taxon>
        <taxon>rosids</taxon>
        <taxon>malvids</taxon>
        <taxon>Sapindales</taxon>
        <taxon>Sapindaceae</taxon>
        <taxon>Hippocastanoideae</taxon>
        <taxon>Acereae</taxon>
        <taxon>Acer</taxon>
    </lineage>
</organism>
<keyword evidence="3" id="KW-1185">Reference proteome</keyword>
<reference evidence="2" key="1">
    <citation type="journal article" date="2022" name="Plant J.">
        <title>Strategies of tolerance reflected in two North American maple genomes.</title>
        <authorList>
            <person name="McEvoy S.L."/>
            <person name="Sezen U.U."/>
            <person name="Trouern-Trend A."/>
            <person name="McMahon S.M."/>
            <person name="Schaberg P.G."/>
            <person name="Yang J."/>
            <person name="Wegrzyn J.L."/>
            <person name="Swenson N.G."/>
        </authorList>
    </citation>
    <scope>NUCLEOTIDE SEQUENCE</scope>
    <source>
        <strain evidence="2">NS2018</strain>
    </source>
</reference>
<dbReference type="InterPro" id="IPR042160">
    <property type="entry name" value="HD-Zip_IV"/>
</dbReference>
<protein>
    <submittedName>
        <fullName evidence="2">Uncharacterized protein</fullName>
    </submittedName>
</protein>
<dbReference type="PANTHER" id="PTHR45654:SF5">
    <property type="entry name" value="HOMEOBOX-LEUCINE ZIPPER PROTEIN ANTHOCYANINLESS 2-RELATED"/>
    <property type="match status" value="1"/>
</dbReference>
<dbReference type="AlphaFoldDB" id="A0AA39SR76"/>
<evidence type="ECO:0000313" key="3">
    <source>
        <dbReference type="Proteomes" id="UP001168877"/>
    </source>
</evidence>
<name>A0AA39SR76_ACESA</name>
<sequence>MLSDALEGWKSCVSNGSAGSVLAAKSKVTKMRLKNWSSHAKLGDFSVKRLEDRLAAVDTRAAAEDWSEVLKADRAAILADIWAGLRREEQIWGQKSKTQSERNENMILKQEHDRIQVQNEMLKEATRNLLCTNCGSLVAMSSGGGDGIDFEIERLRLENAQLKDEFNKICMLTSRFLGRPISSLSPSDGEGTSASPPPPPPMAASMVGIRGIPFNKNVFIELAVAAMDILMKLA</sequence>
<dbReference type="EMBL" id="JAUESC010000004">
    <property type="protein sequence ID" value="KAK0597576.1"/>
    <property type="molecule type" value="Genomic_DNA"/>
</dbReference>
<accession>A0AA39SR76</accession>
<comment type="caution">
    <text evidence="2">The sequence shown here is derived from an EMBL/GenBank/DDBJ whole genome shotgun (WGS) entry which is preliminary data.</text>
</comment>
<evidence type="ECO:0000313" key="2">
    <source>
        <dbReference type="EMBL" id="KAK0597576.1"/>
    </source>
</evidence>
<gene>
    <name evidence="2" type="ORF">LWI29_026670</name>
</gene>